<protein>
    <recommendedName>
        <fullName evidence="4">CobQ/CobB/MinD/ParA nucleotide binding domain-containing protein</fullName>
    </recommendedName>
</protein>
<organism evidence="5 6">
    <name type="scientific">Gluconobacter albidus</name>
    <dbReference type="NCBI Taxonomy" id="318683"/>
    <lineage>
        <taxon>Bacteria</taxon>
        <taxon>Pseudomonadati</taxon>
        <taxon>Pseudomonadota</taxon>
        <taxon>Alphaproteobacteria</taxon>
        <taxon>Acetobacterales</taxon>
        <taxon>Acetobacteraceae</taxon>
        <taxon>Gluconobacter</taxon>
    </lineage>
</organism>
<evidence type="ECO:0000256" key="3">
    <source>
        <dbReference type="SAM" id="Coils"/>
    </source>
</evidence>
<dbReference type="PANTHER" id="PTHR32309">
    <property type="entry name" value="TYROSINE-PROTEIN KINASE"/>
    <property type="match status" value="1"/>
</dbReference>
<proteinExistence type="predicted"/>
<dbReference type="Gene3D" id="3.40.50.300">
    <property type="entry name" value="P-loop containing nucleotide triphosphate hydrolases"/>
    <property type="match status" value="1"/>
</dbReference>
<dbReference type="EMBL" id="LHZR01000109">
    <property type="protein sequence ID" value="KXV47430.1"/>
    <property type="molecule type" value="Genomic_DNA"/>
</dbReference>
<dbReference type="PANTHER" id="PTHR32309:SF13">
    <property type="entry name" value="FERRIC ENTEROBACTIN TRANSPORT PROTEIN FEPE"/>
    <property type="match status" value="1"/>
</dbReference>
<feature type="coiled-coil region" evidence="3">
    <location>
        <begin position="360"/>
        <end position="394"/>
    </location>
</feature>
<dbReference type="OrthoDB" id="230260at2"/>
<sequence length="725" mass="78506">MSQISGAMPPQQFSPMDIGPAPEQEFAGFGRIFSILRQHRLLMCAVTGGTFLLGAAAITTLKPYYESNAEIAIGARGMISPSELSPYADRALDLVALNTQIDILKSPIIALMVTQRLHLADSPEYIKALSPSFVSQLKKKFGLQKEGPPLTQQQRNELVSNLLMGKVHISNDGRSAIIGITARSAGPDLAPAIANGYVKAYLDFEQQAKIQAARNASVLLEEQIAPLRQRSIQAEQELSRYRQEHNLYLLGDDSGGDSGRTARIALPATPNDLHLTQMNHELGEAEADLASKQAIYNEAASSGNVGTITAITASPLIQSLRLQQTQINARISTLASTALEQNPELVAARAQAARINAQIATESQKLLQNLRYEADAAQQRVNALKERTNALQMNVTEEEHADIRLRQLVGEATAAQTLYQDYLSRLGQVSAETTIQQAEARLITPANQPLGPAGPPKKQYGVLLFLISLGLGAGAALLRDRSRSSLRTLAELEQQTRLFGLGALPRFRGSLREQLTSGDSLYGRMLNSMRAILTFGNPSIRTKITVITSAENNEGKTTLAISLAASIGALGKRALLIDCDAHRPSALLALDLKAHEDGFVHDALPGLDIFVASQTGEPGVLNFGALGEFLAKHRDEYDQIIIDTPPILSFPEAGVLASFAEGVIIAVKWHHTSASAVIETQRILRTHHANCLGAVLTFVDIENLRPEESLRMGDYSHYRKLVSSS</sequence>
<dbReference type="RefSeq" id="WP_062108598.1">
    <property type="nucleotide sequence ID" value="NZ_LHZR01000109.1"/>
</dbReference>
<evidence type="ECO:0000313" key="6">
    <source>
        <dbReference type="Proteomes" id="UP000075636"/>
    </source>
</evidence>
<dbReference type="GO" id="GO:0004713">
    <property type="term" value="F:protein tyrosine kinase activity"/>
    <property type="evidence" value="ECO:0007669"/>
    <property type="project" value="TreeGrafter"/>
</dbReference>
<dbReference type="Proteomes" id="UP000075636">
    <property type="component" value="Unassembled WGS sequence"/>
</dbReference>
<dbReference type="InterPro" id="IPR050445">
    <property type="entry name" value="Bact_polysacc_biosynth/exp"/>
</dbReference>
<comment type="caution">
    <text evidence="5">The sequence shown here is derived from an EMBL/GenBank/DDBJ whole genome shotgun (WGS) entry which is preliminary data.</text>
</comment>
<feature type="domain" description="CobQ/CobB/MinD/ParA nucleotide binding" evidence="4">
    <location>
        <begin position="546"/>
        <end position="704"/>
    </location>
</feature>
<dbReference type="STRING" id="318683.A0U94_09820"/>
<dbReference type="PATRIC" id="fig|318683.6.peg.1360"/>
<name>A0A149THN3_9PROT</name>
<dbReference type="AlphaFoldDB" id="A0A149THN3"/>
<accession>A0A149THN3</accession>
<keyword evidence="2" id="KW-0067">ATP-binding</keyword>
<dbReference type="CDD" id="cd05387">
    <property type="entry name" value="BY-kinase"/>
    <property type="match status" value="1"/>
</dbReference>
<evidence type="ECO:0000259" key="4">
    <source>
        <dbReference type="Pfam" id="PF01656"/>
    </source>
</evidence>
<keyword evidence="3" id="KW-0175">Coiled coil</keyword>
<dbReference type="GO" id="GO:0005886">
    <property type="term" value="C:plasma membrane"/>
    <property type="evidence" value="ECO:0007669"/>
    <property type="project" value="TreeGrafter"/>
</dbReference>
<reference evidence="5 6" key="1">
    <citation type="submission" date="2015-06" db="EMBL/GenBank/DDBJ databases">
        <title>Improved classification and identification of acetic acid bacteria using matrix-assisted laser desorption/ionization time-of-flight mass spectrometry; Gluconobacter nephelii and Gluconobacter uchimurae are later heterotypic synonyms of Gluconobacter japonicus and Gluconobacter oxydans, respectively.</title>
        <authorList>
            <person name="Li L."/>
            <person name="Cleenwerck I."/>
            <person name="De Vuyst L."/>
            <person name="Vandamme P."/>
        </authorList>
    </citation>
    <scope>NUCLEOTIDE SEQUENCE [LARGE SCALE GENOMIC DNA]</scope>
    <source>
        <strain evidence="5 6">LMG 1768</strain>
    </source>
</reference>
<dbReference type="Pfam" id="PF01656">
    <property type="entry name" value="CbiA"/>
    <property type="match status" value="1"/>
</dbReference>
<evidence type="ECO:0000256" key="1">
    <source>
        <dbReference type="ARBA" id="ARBA00022741"/>
    </source>
</evidence>
<evidence type="ECO:0000313" key="5">
    <source>
        <dbReference type="EMBL" id="KXV47430.1"/>
    </source>
</evidence>
<gene>
    <name evidence="5" type="ORF">AD945_10325</name>
</gene>
<dbReference type="InterPro" id="IPR027417">
    <property type="entry name" value="P-loop_NTPase"/>
</dbReference>
<dbReference type="InterPro" id="IPR005702">
    <property type="entry name" value="Wzc-like_C"/>
</dbReference>
<keyword evidence="1" id="KW-0547">Nucleotide-binding</keyword>
<evidence type="ECO:0000256" key="2">
    <source>
        <dbReference type="ARBA" id="ARBA00022840"/>
    </source>
</evidence>
<dbReference type="InterPro" id="IPR002586">
    <property type="entry name" value="CobQ/CobB/MinD/ParA_Nub-bd_dom"/>
</dbReference>
<dbReference type="SUPFAM" id="SSF52540">
    <property type="entry name" value="P-loop containing nucleoside triphosphate hydrolases"/>
    <property type="match status" value="1"/>
</dbReference>